<feature type="region of interest" description="Disordered" evidence="3">
    <location>
        <begin position="1"/>
        <end position="34"/>
    </location>
</feature>
<dbReference type="Proteomes" id="UP000799640">
    <property type="component" value="Unassembled WGS sequence"/>
</dbReference>
<protein>
    <recommendedName>
        <fullName evidence="6">Methyltransferase</fullName>
    </recommendedName>
</protein>
<evidence type="ECO:0000256" key="1">
    <source>
        <dbReference type="ARBA" id="ARBA00023002"/>
    </source>
</evidence>
<evidence type="ECO:0000313" key="5">
    <source>
        <dbReference type="Proteomes" id="UP000799640"/>
    </source>
</evidence>
<dbReference type="GO" id="GO:0016491">
    <property type="term" value="F:oxidoreductase activity"/>
    <property type="evidence" value="ECO:0007669"/>
    <property type="project" value="UniProtKB-KW"/>
</dbReference>
<accession>A0A6G1IA26</accession>
<organism evidence="4 5">
    <name type="scientific">Trichodelitschia bisporula</name>
    <dbReference type="NCBI Taxonomy" id="703511"/>
    <lineage>
        <taxon>Eukaryota</taxon>
        <taxon>Fungi</taxon>
        <taxon>Dikarya</taxon>
        <taxon>Ascomycota</taxon>
        <taxon>Pezizomycotina</taxon>
        <taxon>Dothideomycetes</taxon>
        <taxon>Dothideomycetes incertae sedis</taxon>
        <taxon>Phaeotrichales</taxon>
        <taxon>Phaeotrichaceae</taxon>
        <taxon>Trichodelitschia</taxon>
    </lineage>
</organism>
<name>A0A6G1IA26_9PEZI</name>
<gene>
    <name evidence="4" type="ORF">EJ06DRAFT_485398</name>
</gene>
<dbReference type="AlphaFoldDB" id="A0A6G1IA26"/>
<feature type="compositionally biased region" description="Polar residues" evidence="3">
    <location>
        <begin position="1"/>
        <end position="19"/>
    </location>
</feature>
<dbReference type="OrthoDB" id="412788at2759"/>
<dbReference type="PANTHER" id="PTHR34598">
    <property type="entry name" value="BLL6449 PROTEIN"/>
    <property type="match status" value="1"/>
</dbReference>
<reference evidence="4" key="1">
    <citation type="journal article" date="2020" name="Stud. Mycol.">
        <title>101 Dothideomycetes genomes: a test case for predicting lifestyles and emergence of pathogens.</title>
        <authorList>
            <person name="Haridas S."/>
            <person name="Albert R."/>
            <person name="Binder M."/>
            <person name="Bloem J."/>
            <person name="Labutti K."/>
            <person name="Salamov A."/>
            <person name="Andreopoulos B."/>
            <person name="Baker S."/>
            <person name="Barry K."/>
            <person name="Bills G."/>
            <person name="Bluhm B."/>
            <person name="Cannon C."/>
            <person name="Castanera R."/>
            <person name="Culley D."/>
            <person name="Daum C."/>
            <person name="Ezra D."/>
            <person name="Gonzalez J."/>
            <person name="Henrissat B."/>
            <person name="Kuo A."/>
            <person name="Liang C."/>
            <person name="Lipzen A."/>
            <person name="Lutzoni F."/>
            <person name="Magnuson J."/>
            <person name="Mondo S."/>
            <person name="Nolan M."/>
            <person name="Ohm R."/>
            <person name="Pangilinan J."/>
            <person name="Park H.-J."/>
            <person name="Ramirez L."/>
            <person name="Alfaro M."/>
            <person name="Sun H."/>
            <person name="Tritt A."/>
            <person name="Yoshinaga Y."/>
            <person name="Zwiers L.-H."/>
            <person name="Turgeon B."/>
            <person name="Goodwin S."/>
            <person name="Spatafora J."/>
            <person name="Crous P."/>
            <person name="Grigoriev I."/>
        </authorList>
    </citation>
    <scope>NUCLEOTIDE SEQUENCE</scope>
    <source>
        <strain evidence="4">CBS 262.69</strain>
    </source>
</reference>
<keyword evidence="1" id="KW-0560">Oxidoreductase</keyword>
<keyword evidence="5" id="KW-1185">Reference proteome</keyword>
<dbReference type="NCBIfam" id="NF041278">
    <property type="entry name" value="CmcJ_NvfI_EfuI"/>
    <property type="match status" value="1"/>
</dbReference>
<dbReference type="PANTHER" id="PTHR34598:SF3">
    <property type="entry name" value="OXIDOREDUCTASE AN1597"/>
    <property type="match status" value="1"/>
</dbReference>
<dbReference type="InterPro" id="IPR044053">
    <property type="entry name" value="AsaB-like"/>
</dbReference>
<dbReference type="EMBL" id="ML996687">
    <property type="protein sequence ID" value="KAF2404966.1"/>
    <property type="molecule type" value="Genomic_DNA"/>
</dbReference>
<evidence type="ECO:0000256" key="2">
    <source>
        <dbReference type="ARBA" id="ARBA00023604"/>
    </source>
</evidence>
<proteinExistence type="inferred from homology"/>
<evidence type="ECO:0008006" key="6">
    <source>
        <dbReference type="Google" id="ProtNLM"/>
    </source>
</evidence>
<sequence length="319" mass="36032">MATQTTTLQERPASLSISGGQHLKGNGTSEPRDLPTTLYYYDEEAELAKAAEAAKAPEAGADEKPKVAYPHTAQKPVELTVTDITGNESAYNLDQHGFMLSKQVTEVILTSEDLGDDEKIKTQYYPEMQKWLKEVTGAPRVLVYHHGTRRSLEKGVKLEFGKMRSAPSGGPRPSAPPVYTVHLDQSSWEGYNIIRRHLKDETESLLHKRVAIVNAWRPIKTVRRDPFGVADASTVAPEDFVSRPYKFFEETRETASVRPSDKHKWYFKRYQQADEVLIFKGFDMQGNARAAPHSAFKDPEHEGDELRESIEIRALLIYD</sequence>
<comment type="similarity">
    <text evidence="2">Belongs to the asaB hydroxylase/desaturase family.</text>
</comment>
<evidence type="ECO:0000256" key="3">
    <source>
        <dbReference type="SAM" id="MobiDB-lite"/>
    </source>
</evidence>
<evidence type="ECO:0000313" key="4">
    <source>
        <dbReference type="EMBL" id="KAF2404966.1"/>
    </source>
</evidence>